<feature type="signal peptide" evidence="9">
    <location>
        <begin position="1"/>
        <end position="34"/>
    </location>
</feature>
<feature type="domain" description="Peptidase M4 C-terminal" evidence="12">
    <location>
        <begin position="374"/>
        <end position="548"/>
    </location>
</feature>
<keyword evidence="7 9" id="KW-0482">Metalloprotease</keyword>
<reference evidence="14 15" key="1">
    <citation type="submission" date="2015-10" db="EMBL/GenBank/DDBJ databases">
        <title>Draft genome sequence of pyrrolomycin-producing Streptomyces vitaminophilus.</title>
        <authorList>
            <person name="Graham D.E."/>
            <person name="Mahan K.M."/>
            <person name="Klingeman D.M."/>
            <person name="Hettich R.L."/>
            <person name="Parry R.J."/>
        </authorList>
    </citation>
    <scope>NUCLEOTIDE SEQUENCE [LARGE SCALE GENOMIC DNA]</scope>
    <source>
        <strain evidence="14 15">ATCC 31673</strain>
    </source>
</reference>
<feature type="active site" description="Proton donor" evidence="8">
    <location>
        <position position="451"/>
    </location>
</feature>
<dbReference type="Pfam" id="PF01447">
    <property type="entry name" value="Peptidase_M4"/>
    <property type="match status" value="1"/>
</dbReference>
<dbReference type="GO" id="GO:0006508">
    <property type="term" value="P:proteolysis"/>
    <property type="evidence" value="ECO:0007669"/>
    <property type="project" value="UniProtKB-KW"/>
</dbReference>
<evidence type="ECO:0000256" key="6">
    <source>
        <dbReference type="ARBA" id="ARBA00022833"/>
    </source>
</evidence>
<dbReference type="Gene3D" id="3.10.450.490">
    <property type="match status" value="1"/>
</dbReference>
<evidence type="ECO:0000313" key="15">
    <source>
        <dbReference type="Proteomes" id="UP000050867"/>
    </source>
</evidence>
<dbReference type="PANTHER" id="PTHR33794">
    <property type="entry name" value="BACILLOLYSIN"/>
    <property type="match status" value="1"/>
</dbReference>
<evidence type="ECO:0000259" key="12">
    <source>
        <dbReference type="Pfam" id="PF02868"/>
    </source>
</evidence>
<keyword evidence="9" id="KW-0964">Secreted</keyword>
<dbReference type="GO" id="GO:0005576">
    <property type="term" value="C:extracellular region"/>
    <property type="evidence" value="ECO:0007669"/>
    <property type="project" value="UniProtKB-SubCell"/>
</dbReference>
<dbReference type="EMBL" id="LLZU01000012">
    <property type="protein sequence ID" value="KRV49418.1"/>
    <property type="molecule type" value="Genomic_DNA"/>
</dbReference>
<evidence type="ECO:0000256" key="7">
    <source>
        <dbReference type="ARBA" id="ARBA00023049"/>
    </source>
</evidence>
<evidence type="ECO:0000256" key="9">
    <source>
        <dbReference type="RuleBase" id="RU366073"/>
    </source>
</evidence>
<dbReference type="eggNOG" id="COG3227">
    <property type="taxonomic scope" value="Bacteria"/>
</dbReference>
<feature type="active site" evidence="8">
    <location>
        <position position="364"/>
    </location>
</feature>
<comment type="function">
    <text evidence="9">Extracellular zinc metalloprotease.</text>
</comment>
<feature type="domain" description="FTP" evidence="13">
    <location>
        <begin position="90"/>
        <end position="131"/>
    </location>
</feature>
<feature type="region of interest" description="Disordered" evidence="10">
    <location>
        <begin position="28"/>
        <end position="54"/>
    </location>
</feature>
<evidence type="ECO:0000256" key="1">
    <source>
        <dbReference type="ARBA" id="ARBA00009388"/>
    </source>
</evidence>
<keyword evidence="15" id="KW-1185">Reference proteome</keyword>
<dbReference type="InterPro" id="IPR001570">
    <property type="entry name" value="Peptidase_M4_C_domain"/>
</dbReference>
<comment type="cofactor">
    <cofactor evidence="9">
        <name>Zn(2+)</name>
        <dbReference type="ChEBI" id="CHEBI:29105"/>
    </cofactor>
</comment>
<feature type="domain" description="Peptidase M4" evidence="11">
    <location>
        <begin position="228"/>
        <end position="371"/>
    </location>
</feature>
<accession>A0A0T6LTJ9</accession>
<dbReference type="InterPro" id="IPR013856">
    <property type="entry name" value="Peptidase_M4_domain"/>
</dbReference>
<dbReference type="GO" id="GO:0046872">
    <property type="term" value="F:metal ion binding"/>
    <property type="evidence" value="ECO:0007669"/>
    <property type="project" value="UniProtKB-UniRule"/>
</dbReference>
<dbReference type="PANTHER" id="PTHR33794:SF1">
    <property type="entry name" value="BACILLOLYSIN"/>
    <property type="match status" value="1"/>
</dbReference>
<evidence type="ECO:0000256" key="5">
    <source>
        <dbReference type="ARBA" id="ARBA00022801"/>
    </source>
</evidence>
<evidence type="ECO:0000256" key="4">
    <source>
        <dbReference type="ARBA" id="ARBA00022729"/>
    </source>
</evidence>
<dbReference type="Gene3D" id="3.10.170.10">
    <property type="match status" value="1"/>
</dbReference>
<keyword evidence="2 9" id="KW-0645">Protease</keyword>
<keyword evidence="5 9" id="KW-0378">Hydrolase</keyword>
<evidence type="ECO:0000259" key="11">
    <source>
        <dbReference type="Pfam" id="PF01447"/>
    </source>
</evidence>
<dbReference type="CDD" id="cd09597">
    <property type="entry name" value="M4_TLP"/>
    <property type="match status" value="1"/>
</dbReference>
<keyword evidence="3" id="KW-0479">Metal-binding</keyword>
<evidence type="ECO:0000259" key="13">
    <source>
        <dbReference type="Pfam" id="PF07504"/>
    </source>
</evidence>
<dbReference type="InterPro" id="IPR050728">
    <property type="entry name" value="Zinc_Metalloprotease_M4"/>
</dbReference>
<dbReference type="STRING" id="76728.AQ490_20760"/>
<evidence type="ECO:0000256" key="10">
    <source>
        <dbReference type="SAM" id="MobiDB-lite"/>
    </source>
</evidence>
<keyword evidence="6 9" id="KW-0862">Zinc</keyword>
<dbReference type="Pfam" id="PF02868">
    <property type="entry name" value="Peptidase_M4_C"/>
    <property type="match status" value="1"/>
</dbReference>
<dbReference type="Proteomes" id="UP000050867">
    <property type="component" value="Unassembled WGS sequence"/>
</dbReference>
<feature type="chain" id="PRO_5039740968" description="Neutral metalloproteinase" evidence="9">
    <location>
        <begin position="35"/>
        <end position="553"/>
    </location>
</feature>
<dbReference type="InterPro" id="IPR027268">
    <property type="entry name" value="Peptidase_M4/M1_CTD_sf"/>
</dbReference>
<dbReference type="InterPro" id="IPR023612">
    <property type="entry name" value="Peptidase_M4"/>
</dbReference>
<dbReference type="Pfam" id="PF07504">
    <property type="entry name" value="FTP"/>
    <property type="match status" value="1"/>
</dbReference>
<evidence type="ECO:0000256" key="2">
    <source>
        <dbReference type="ARBA" id="ARBA00022670"/>
    </source>
</evidence>
<sequence>MTRSSRSSKAVTTGALVAVGTMLAVGLSSGPAGANADPSASQKVIEQARSGKMPVKLSPTERGALLQAAANARAETAAAIGLGSQERLLPTEVIKDQDGSVHTRYERTFAGLPVLGGDLTVHQGADGDIASTTWATRATITVPSTQATVPASRASAAAVAKAKADDVTKAAITGTPRLVVWAGSGTPTLAWESVVGGLQHDGTPNELHVISDARTGAELYSYQAVMNGTGNSMYSGTVTIGTSGSYQMNDTSRGGHKTYNLNGGTSGTGTLFTDADDVWGNGTYTDPQTAGVDAHYGAQLTWDYYKTVHGRNGIRNDGVGAYSRTHYYTNYVNAFWQDSCFCMTYGDGQNNRKPLTSIDVAAHEMTHGVTSNTARLVYSGESGGLNEGTSDIFAAAVEFWANNPSDKGDYLVGEKIDIYGTGKPLRYMDQPSKDGSSKDYWYSGIGNIDVHYSSGVANHFFYLLSEGSGTKTVNGVTYNSPTYDGLPVPGIGRQNAEKIWYLALTKYMQSTTNYAGARKATLDAATELFGLGSATYNTVANTWAAVNVGSRVS</sequence>
<protein>
    <recommendedName>
        <fullName evidence="9">Neutral metalloproteinase</fullName>
        <ecNumber evidence="9">3.4.24.-</ecNumber>
    </recommendedName>
</protein>
<dbReference type="InterPro" id="IPR011096">
    <property type="entry name" value="FTP_domain"/>
</dbReference>
<gene>
    <name evidence="14" type="ORF">AQ490_20760</name>
</gene>
<dbReference type="Gene3D" id="1.10.390.10">
    <property type="entry name" value="Neutral Protease Domain 2"/>
    <property type="match status" value="1"/>
</dbReference>
<proteinExistence type="inferred from homology"/>
<dbReference type="EC" id="3.4.24.-" evidence="9"/>
<organism evidence="14 15">
    <name type="scientific">Wenjunlia vitaminophila</name>
    <name type="common">Streptomyces vitaminophilus</name>
    <dbReference type="NCBI Taxonomy" id="76728"/>
    <lineage>
        <taxon>Bacteria</taxon>
        <taxon>Bacillati</taxon>
        <taxon>Actinomycetota</taxon>
        <taxon>Actinomycetes</taxon>
        <taxon>Kitasatosporales</taxon>
        <taxon>Streptomycetaceae</taxon>
        <taxon>Wenjunlia</taxon>
    </lineage>
</organism>
<name>A0A0T6LTJ9_WENVI</name>
<keyword evidence="4 9" id="KW-0732">Signal</keyword>
<dbReference type="PRINTS" id="PR00730">
    <property type="entry name" value="THERMOLYSIN"/>
</dbReference>
<dbReference type="AlphaFoldDB" id="A0A0T6LTJ9"/>
<evidence type="ECO:0000313" key="14">
    <source>
        <dbReference type="EMBL" id="KRV49418.1"/>
    </source>
</evidence>
<comment type="caution">
    <text evidence="14">The sequence shown here is derived from an EMBL/GenBank/DDBJ whole genome shotgun (WGS) entry which is preliminary data.</text>
</comment>
<dbReference type="SUPFAM" id="SSF55486">
    <property type="entry name" value="Metalloproteases ('zincins'), catalytic domain"/>
    <property type="match status" value="1"/>
</dbReference>
<comment type="similarity">
    <text evidence="1 9">Belongs to the peptidase M4 family.</text>
</comment>
<dbReference type="GO" id="GO:0004222">
    <property type="term" value="F:metalloendopeptidase activity"/>
    <property type="evidence" value="ECO:0007669"/>
    <property type="project" value="UniProtKB-UniRule"/>
</dbReference>
<evidence type="ECO:0000256" key="8">
    <source>
        <dbReference type="PIRSR" id="PIRSR623612-1"/>
    </source>
</evidence>
<evidence type="ECO:0000256" key="3">
    <source>
        <dbReference type="ARBA" id="ARBA00022723"/>
    </source>
</evidence>
<comment type="subcellular location">
    <subcellularLocation>
        <location evidence="9">Secreted</location>
    </subcellularLocation>
</comment>